<evidence type="ECO:0000313" key="2">
    <source>
        <dbReference type="Proteomes" id="UP000035762"/>
    </source>
</evidence>
<name>A0A090MS19_AFIFE</name>
<organism evidence="1 2">
    <name type="scientific">Afipia felis</name>
    <name type="common">Cat scratch disease bacillus</name>
    <dbReference type="NCBI Taxonomy" id="1035"/>
    <lineage>
        <taxon>Bacteria</taxon>
        <taxon>Pseudomonadati</taxon>
        <taxon>Pseudomonadota</taxon>
        <taxon>Alphaproteobacteria</taxon>
        <taxon>Hyphomicrobiales</taxon>
        <taxon>Nitrobacteraceae</taxon>
        <taxon>Afipia</taxon>
    </lineage>
</organism>
<proteinExistence type="predicted"/>
<evidence type="ECO:0000313" key="1">
    <source>
        <dbReference type="EMBL" id="CEG09012.1"/>
    </source>
</evidence>
<dbReference type="Proteomes" id="UP000035762">
    <property type="component" value="Unassembled WGS sequence"/>
</dbReference>
<sequence>MIPGGLFMCAFDRGFARRDRKGSEQLAEGQFGAGCAVHMKSVDFDNAFDGSVRPCAAPVSEWRKPSPRRDDHCFLAVNTRERDDVIAMWAGDLQRQITAVPEHIGMSVAQCQ</sequence>
<dbReference type="EMBL" id="CCAZ020000001">
    <property type="protein sequence ID" value="CEG09012.1"/>
    <property type="molecule type" value="Genomic_DNA"/>
</dbReference>
<accession>A0A090MS19</accession>
<protein>
    <submittedName>
        <fullName evidence="1">Uncharacterized protein</fullName>
    </submittedName>
</protein>
<comment type="caution">
    <text evidence="1">The sequence shown here is derived from an EMBL/GenBank/DDBJ whole genome shotgun (WGS) entry which is preliminary data.</text>
</comment>
<reference evidence="1 2" key="1">
    <citation type="journal article" date="2014" name="Genome Announc.">
        <title>Genome Sequence of Afipia felis Strain 76713, Isolated in Hospital Water Using an Amoeba Co-Culture Procedure.</title>
        <authorList>
            <person name="Benamar S."/>
            <person name="La Scola B."/>
            <person name="Croce O."/>
        </authorList>
    </citation>
    <scope>NUCLEOTIDE SEQUENCE [LARGE SCALE GENOMIC DNA]</scope>
    <source>
        <strain evidence="1 2">76713</strain>
    </source>
</reference>
<gene>
    <name evidence="1" type="ORF">BN961_02433</name>
</gene>
<dbReference type="AlphaFoldDB" id="A0A090MS19"/>
<keyword evidence="2" id="KW-1185">Reference proteome</keyword>